<dbReference type="NCBIfam" id="TIGR01003">
    <property type="entry name" value="PTS_HPr_family"/>
    <property type="match status" value="1"/>
</dbReference>
<reference evidence="5 6" key="1">
    <citation type="submission" date="2020-04" db="EMBL/GenBank/DDBJ databases">
        <authorList>
            <person name="Hitch T.C.A."/>
            <person name="Wylensek D."/>
            <person name="Clavel T."/>
        </authorList>
    </citation>
    <scope>NUCLEOTIDE SEQUENCE [LARGE SCALE GENOMIC DNA]</scope>
    <source>
        <strain evidence="5 6">Oil-RF-744-FAT-WT-6-1</strain>
    </source>
</reference>
<keyword evidence="2" id="KW-0963">Cytoplasm</keyword>
<dbReference type="InterPro" id="IPR050399">
    <property type="entry name" value="HPr"/>
</dbReference>
<evidence type="ECO:0000256" key="1">
    <source>
        <dbReference type="ARBA" id="ARBA00004496"/>
    </source>
</evidence>
<dbReference type="PRINTS" id="PR00107">
    <property type="entry name" value="PHOSPHOCPHPR"/>
</dbReference>
<name>A0A848BXR3_9FIRM</name>
<dbReference type="EMBL" id="JABAFG010000005">
    <property type="protein sequence ID" value="NME27847.1"/>
    <property type="molecule type" value="Genomic_DNA"/>
</dbReference>
<evidence type="ECO:0000259" key="4">
    <source>
        <dbReference type="PROSITE" id="PS51350"/>
    </source>
</evidence>
<feature type="domain" description="HPr" evidence="4">
    <location>
        <begin position="1"/>
        <end position="85"/>
    </location>
</feature>
<dbReference type="PANTHER" id="PTHR33705:SF2">
    <property type="entry name" value="PHOSPHOCARRIER PROTEIN NPR"/>
    <property type="match status" value="1"/>
</dbReference>
<dbReference type="InterPro" id="IPR000032">
    <property type="entry name" value="HPr-like"/>
</dbReference>
<dbReference type="Gene3D" id="3.30.1340.10">
    <property type="entry name" value="HPr-like"/>
    <property type="match status" value="1"/>
</dbReference>
<dbReference type="RefSeq" id="WP_170087341.1">
    <property type="nucleotide sequence ID" value="NZ_JABAFG010000005.1"/>
</dbReference>
<dbReference type="CDD" id="cd00367">
    <property type="entry name" value="PTS-HPr_like"/>
    <property type="match status" value="1"/>
</dbReference>
<protein>
    <submittedName>
        <fullName evidence="5">HPr family phosphocarrier protein</fullName>
    </submittedName>
</protein>
<dbReference type="PANTHER" id="PTHR33705">
    <property type="entry name" value="PHOSPHOCARRIER PROTEIN HPR"/>
    <property type="match status" value="1"/>
</dbReference>
<comment type="caution">
    <text evidence="5">The sequence shown here is derived from an EMBL/GenBank/DDBJ whole genome shotgun (WGS) entry which is preliminary data.</text>
</comment>
<sequence length="85" mass="9174">MKEFTYTITDPQGIHARPAGLLVKEAKKYASSLTIAKGSKKGDLKKIFTVMGLGVKQGESITVQAEGSDEEAAASAMETFFKENF</sequence>
<dbReference type="GO" id="GO:0009401">
    <property type="term" value="P:phosphoenolpyruvate-dependent sugar phosphotransferase system"/>
    <property type="evidence" value="ECO:0007669"/>
    <property type="project" value="UniProtKB-KW"/>
</dbReference>
<keyword evidence="3" id="KW-0598">Phosphotransferase system</keyword>
<evidence type="ECO:0000256" key="3">
    <source>
        <dbReference type="ARBA" id="ARBA00022683"/>
    </source>
</evidence>
<organism evidence="5 6">
    <name type="scientific">Megasphaera hexanoica</name>
    <dbReference type="NCBI Taxonomy" id="1675036"/>
    <lineage>
        <taxon>Bacteria</taxon>
        <taxon>Bacillati</taxon>
        <taxon>Bacillota</taxon>
        <taxon>Negativicutes</taxon>
        <taxon>Veillonellales</taxon>
        <taxon>Veillonellaceae</taxon>
        <taxon>Megasphaera</taxon>
    </lineage>
</organism>
<dbReference type="Pfam" id="PF00381">
    <property type="entry name" value="PTS-HPr"/>
    <property type="match status" value="1"/>
</dbReference>
<dbReference type="GO" id="GO:0005737">
    <property type="term" value="C:cytoplasm"/>
    <property type="evidence" value="ECO:0007669"/>
    <property type="project" value="UniProtKB-SubCell"/>
</dbReference>
<dbReference type="InterPro" id="IPR035895">
    <property type="entry name" value="HPr-like_sf"/>
</dbReference>
<dbReference type="AlphaFoldDB" id="A0A848BXR3"/>
<accession>A0A848BXR3</accession>
<evidence type="ECO:0000313" key="5">
    <source>
        <dbReference type="EMBL" id="NME27847.1"/>
    </source>
</evidence>
<evidence type="ECO:0000313" key="6">
    <source>
        <dbReference type="Proteomes" id="UP000591071"/>
    </source>
</evidence>
<dbReference type="PROSITE" id="PS51350">
    <property type="entry name" value="PTS_HPR_DOM"/>
    <property type="match status" value="1"/>
</dbReference>
<gene>
    <name evidence="5" type="ORF">HF872_04310</name>
</gene>
<evidence type="ECO:0000256" key="2">
    <source>
        <dbReference type="ARBA" id="ARBA00022490"/>
    </source>
</evidence>
<proteinExistence type="predicted"/>
<dbReference type="SUPFAM" id="SSF55594">
    <property type="entry name" value="HPr-like"/>
    <property type="match status" value="1"/>
</dbReference>
<comment type="subcellular location">
    <subcellularLocation>
        <location evidence="1">Cytoplasm</location>
    </subcellularLocation>
</comment>
<dbReference type="Proteomes" id="UP000591071">
    <property type="component" value="Unassembled WGS sequence"/>
</dbReference>